<dbReference type="Proteomes" id="UP001199260">
    <property type="component" value="Unassembled WGS sequence"/>
</dbReference>
<evidence type="ECO:0000313" key="2">
    <source>
        <dbReference type="Proteomes" id="UP001199260"/>
    </source>
</evidence>
<dbReference type="EMBL" id="JAJNCT010000010">
    <property type="protein sequence ID" value="MCD2165755.1"/>
    <property type="molecule type" value="Genomic_DNA"/>
</dbReference>
<evidence type="ECO:0000313" key="1">
    <source>
        <dbReference type="EMBL" id="MCD2165755.1"/>
    </source>
</evidence>
<accession>A0AAW4XW38</accession>
<keyword evidence="2" id="KW-1185">Reference proteome</keyword>
<sequence length="279" mass="31794">MIKREKKMAKRENYLPTASDFPAGAPLSVMEAVRDLYEACATRRVVWPLNACMSCCMDEHLAREMCDWSLRLLTQTHIYEYQDAAHEAQQDADEYLHFLPRVAELISHGDAELVRHSTEIALDRLGGFDHALLTADERAAIARWSLSLWRWWLDAGDERERLPILNESADALLVMFGLAGLELEPYLRAWEVSSTPWAAAQFGVLYAELNRLGKALNAFADDKPVLEVTIRAWVHQSDIYLHFASIWEQMSDREVMKALGDSPYMQASVVEALGQRARQ</sequence>
<name>A0AAW4XW38_9BURK</name>
<organism evidence="1 2">
    <name type="scientific">Comamonas koreensis</name>
    <dbReference type="NCBI Taxonomy" id="160825"/>
    <lineage>
        <taxon>Bacteria</taxon>
        <taxon>Pseudomonadati</taxon>
        <taxon>Pseudomonadota</taxon>
        <taxon>Betaproteobacteria</taxon>
        <taxon>Burkholderiales</taxon>
        <taxon>Comamonadaceae</taxon>
        <taxon>Comamonas</taxon>
    </lineage>
</organism>
<proteinExistence type="predicted"/>
<dbReference type="RefSeq" id="WP_230774754.1">
    <property type="nucleotide sequence ID" value="NZ_JAJNCT010000010.1"/>
</dbReference>
<reference evidence="1 2" key="1">
    <citation type="submission" date="2021-11" db="EMBL/GenBank/DDBJ databases">
        <title>Genome sequence.</title>
        <authorList>
            <person name="Sun Q."/>
        </authorList>
    </citation>
    <scope>NUCLEOTIDE SEQUENCE [LARGE SCALE GENOMIC DNA]</scope>
    <source>
        <strain evidence="1 2">KCTC 12005</strain>
    </source>
</reference>
<comment type="caution">
    <text evidence="1">The sequence shown here is derived from an EMBL/GenBank/DDBJ whole genome shotgun (WGS) entry which is preliminary data.</text>
</comment>
<dbReference type="AlphaFoldDB" id="A0AAW4XW38"/>
<gene>
    <name evidence="1" type="ORF">LPW39_11465</name>
</gene>
<protein>
    <submittedName>
        <fullName evidence="1">Uncharacterized protein</fullName>
    </submittedName>
</protein>